<gene>
    <name evidence="1" type="ORF">CNMCM8927_002962</name>
</gene>
<protein>
    <submittedName>
        <fullName evidence="1">Uncharacterized protein</fullName>
    </submittedName>
</protein>
<comment type="caution">
    <text evidence="1">The sequence shown here is derived from an EMBL/GenBank/DDBJ whole genome shotgun (WGS) entry which is preliminary data.</text>
</comment>
<dbReference type="InterPro" id="IPR050426">
    <property type="entry name" value="Glycosyltransferase_28"/>
</dbReference>
<proteinExistence type="predicted"/>
<dbReference type="PANTHER" id="PTHR48050:SF13">
    <property type="entry name" value="STEROL 3-BETA-GLUCOSYLTRANSFERASE UGT80A2"/>
    <property type="match status" value="1"/>
</dbReference>
<dbReference type="EMBL" id="JAAAPU010000191">
    <property type="protein sequence ID" value="KAF4200551.1"/>
    <property type="molecule type" value="Genomic_DNA"/>
</dbReference>
<evidence type="ECO:0000313" key="2">
    <source>
        <dbReference type="Proteomes" id="UP000649114"/>
    </source>
</evidence>
<accession>A0AAN5YFD3</accession>
<dbReference type="AlphaFoldDB" id="A0AAN5YFD3"/>
<name>A0AAN5YFD3_ASPLE</name>
<evidence type="ECO:0000313" key="1">
    <source>
        <dbReference type="EMBL" id="KAF4200551.1"/>
    </source>
</evidence>
<sequence length="126" mass="13883">MHPSISNRYGESPPPYEEVMSGQYLEASTSAREDGRIDVTVKVKQPGLESLLPDNRSADSPRLPEVPLSAVKPLNTVMQIVGSTGTRLRKDGHRIRLATHENLKDFIRDSGLEFFPIGGNPEGLMI</sequence>
<reference evidence="1" key="2">
    <citation type="submission" date="2020-04" db="EMBL/GenBank/DDBJ databases">
        <authorList>
            <person name="Santos R.A.C."/>
            <person name="Steenwyk J.L."/>
            <person name="Rivero-Menendez O."/>
            <person name="Mead M.E."/>
            <person name="Silva L.P."/>
            <person name="Bastos R.W."/>
            <person name="Alastruey-Izquierdo A."/>
            <person name="Goldman G.H."/>
            <person name="Rokas A."/>
        </authorList>
    </citation>
    <scope>NUCLEOTIDE SEQUENCE</scope>
    <source>
        <strain evidence="1">CNM-CM8927</strain>
    </source>
</reference>
<organism evidence="1 2">
    <name type="scientific">Aspergillus lentulus</name>
    <dbReference type="NCBI Taxonomy" id="293939"/>
    <lineage>
        <taxon>Eukaryota</taxon>
        <taxon>Fungi</taxon>
        <taxon>Dikarya</taxon>
        <taxon>Ascomycota</taxon>
        <taxon>Pezizomycotina</taxon>
        <taxon>Eurotiomycetes</taxon>
        <taxon>Eurotiomycetidae</taxon>
        <taxon>Eurotiales</taxon>
        <taxon>Aspergillaceae</taxon>
        <taxon>Aspergillus</taxon>
        <taxon>Aspergillus subgen. Fumigati</taxon>
    </lineage>
</organism>
<dbReference type="PANTHER" id="PTHR48050">
    <property type="entry name" value="STEROL 3-BETA-GLUCOSYLTRANSFERASE"/>
    <property type="match status" value="1"/>
</dbReference>
<dbReference type="SUPFAM" id="SSF53756">
    <property type="entry name" value="UDP-Glycosyltransferase/glycogen phosphorylase"/>
    <property type="match status" value="1"/>
</dbReference>
<dbReference type="Gene3D" id="3.40.50.2000">
    <property type="entry name" value="Glycogen Phosphorylase B"/>
    <property type="match status" value="1"/>
</dbReference>
<reference evidence="1" key="1">
    <citation type="journal article" date="2020" name="bioRxiv">
        <title>Genomic and phenotypic heterogeneity of clinical isolates of the human pathogens Aspergillus fumigatus, Aspergillus lentulus and Aspergillus fumigatiaffinis.</title>
        <authorList>
            <person name="dos Santos R.A.C."/>
            <person name="Steenwyk J.L."/>
            <person name="Rivero-Menendez O."/>
            <person name="Mead M.E."/>
            <person name="Silva L.P."/>
            <person name="Bastos R.W."/>
            <person name="Alastruey-Izquierdo A."/>
            <person name="Goldman G.H."/>
            <person name="Rokas A."/>
        </authorList>
    </citation>
    <scope>NUCLEOTIDE SEQUENCE</scope>
    <source>
        <strain evidence="1">CNM-CM8927</strain>
    </source>
</reference>
<dbReference type="Proteomes" id="UP000649114">
    <property type="component" value="Unassembled WGS sequence"/>
</dbReference>